<evidence type="ECO:0000313" key="2">
    <source>
        <dbReference type="Proteomes" id="UP001199642"/>
    </source>
</evidence>
<accession>A0ABY3RNY0</accession>
<evidence type="ECO:0008006" key="3">
    <source>
        <dbReference type="Google" id="ProtNLM"/>
    </source>
</evidence>
<dbReference type="Proteomes" id="UP001199642">
    <property type="component" value="Chromosome"/>
</dbReference>
<organism evidence="1 2">
    <name type="scientific">Microbacterium resistens</name>
    <dbReference type="NCBI Taxonomy" id="156977"/>
    <lineage>
        <taxon>Bacteria</taxon>
        <taxon>Bacillati</taxon>
        <taxon>Actinomycetota</taxon>
        <taxon>Actinomycetes</taxon>
        <taxon>Micrococcales</taxon>
        <taxon>Microbacteriaceae</taxon>
        <taxon>Microbacterium</taxon>
    </lineage>
</organism>
<keyword evidence="2" id="KW-1185">Reference proteome</keyword>
<evidence type="ECO:0000313" key="1">
    <source>
        <dbReference type="EMBL" id="UGS25559.1"/>
    </source>
</evidence>
<gene>
    <name evidence="1" type="ORF">K8F61_12840</name>
</gene>
<dbReference type="RefSeq" id="WP_219086087.1">
    <property type="nucleotide sequence ID" value="NZ_CP082781.1"/>
</dbReference>
<protein>
    <recommendedName>
        <fullName evidence="3">Carboxypeptidase regulatory-like domain-containing protein</fullName>
    </recommendedName>
</protein>
<name>A0ABY3RNY0_9MICO</name>
<proteinExistence type="predicted"/>
<sequence>MTDADDALLRRIRAAAERFDPPAPDLAERMIAAIAVEDLSRDYALLTLVESGLGAVRGEAETTTLQFSDGRIGLLLHISRTARDTRRIDGWVDAQVREVRLSQGSRTRSVPPDATGRFAFDDVPAGLTRVRLVADEETGDLLTPRFEV</sequence>
<dbReference type="EMBL" id="CP082781">
    <property type="protein sequence ID" value="UGS25559.1"/>
    <property type="molecule type" value="Genomic_DNA"/>
</dbReference>
<reference evidence="1 2" key="1">
    <citation type="submission" date="2023-01" db="EMBL/GenBank/DDBJ databases">
        <title>Characterization of estradiol degrading bacteria Microbacterium sp. MZT7 and reveal degrading genes through genome analysis.</title>
        <authorList>
            <person name="Hao P."/>
            <person name="Gao Y."/>
        </authorList>
    </citation>
    <scope>NUCLEOTIDE SEQUENCE [LARGE SCALE GENOMIC DNA]</scope>
    <source>
        <strain evidence="1 2">MZT7</strain>
    </source>
</reference>